<accession>C9YBG8</accession>
<organism evidence="1">
    <name type="scientific">Curvibacter symbiont subsp. Hydra magnipapillata</name>
    <dbReference type="NCBI Taxonomy" id="667019"/>
    <lineage>
        <taxon>Bacteria</taxon>
        <taxon>Pseudomonadati</taxon>
        <taxon>Pseudomonadota</taxon>
        <taxon>Betaproteobacteria</taxon>
        <taxon>Burkholderiales</taxon>
        <taxon>Comamonadaceae</taxon>
        <taxon>Curvibacter</taxon>
    </lineage>
</organism>
<sequence>MTHNNSICLFIEHMTFVLNILHKDYSLLAADRRGKSDGPVSMSAGGISITTTGNTIIDGVQKIYLSKNANQAVGIAGIVGDHGYLGAFADVSDGQTALECVSDFVHLAFDFDARDRMLNGEALMENQSIVTFFDPDKGAFFSSLYLFTPFTHAVQLYARRANASPMLLHVGSGSNNFEKAVGLEEINSFVKRLAEGLDLEERLTWFDQAFAKVSAIDTGCSSSYEAVIATRDAPQFTSLRSSNQISIVPAPPRN</sequence>
<gene>
    <name evidence="1" type="ORF">Csp_A14690</name>
</gene>
<proteinExistence type="predicted"/>
<evidence type="ECO:0000313" key="1">
    <source>
        <dbReference type="EMBL" id="CBA29945.1"/>
    </source>
</evidence>
<name>C9YBG8_CURXX</name>
<protein>
    <submittedName>
        <fullName evidence="1">Uncharacterized protein</fullName>
    </submittedName>
</protein>
<dbReference type="AlphaFoldDB" id="C9YBG8"/>
<reference evidence="1" key="1">
    <citation type="journal article" date="2010" name="Nature">
        <title>The dynamic genome of Hydra.</title>
        <authorList>
            <person name="Chapman J.A."/>
            <person name="Kirkness E.F."/>
            <person name="Simakov O."/>
            <person name="Hampson S.E."/>
            <person name="Mitros T."/>
            <person name="Weinmaier T."/>
            <person name="Rattei T."/>
            <person name="Balasubramanian P.G."/>
            <person name="Borman J."/>
            <person name="Busam D."/>
            <person name="Disbennett K."/>
            <person name="Pfannkoch C."/>
            <person name="Sumin N."/>
            <person name="Sutton G."/>
            <person name="Viswanathan L."/>
            <person name="Walenz B."/>
            <person name="Goodstein D.M."/>
            <person name="Hellsten U."/>
            <person name="Kawashima T."/>
            <person name="Prochnik S.E."/>
            <person name="Putnam N.H."/>
            <person name="Shu S."/>
            <person name="Blumberg B."/>
            <person name="Dana C.E."/>
            <person name="Gee L."/>
            <person name="Kibler D.F."/>
            <person name="Law L."/>
            <person name="Lindgens D."/>
            <person name="Martinez D.E."/>
            <person name="Peng J."/>
            <person name="Wigge P.A."/>
            <person name="Bertulat B."/>
            <person name="Guder C."/>
            <person name="Nakamura Y."/>
            <person name="Ozbek S."/>
            <person name="Watanabe H."/>
            <person name="Khalturin K."/>
            <person name="Hemmrich G."/>
            <person name="Franke A."/>
            <person name="Augustin R."/>
            <person name="Fraune S."/>
            <person name="Hayakawa E."/>
            <person name="Hayakawa S."/>
            <person name="Hirose M."/>
            <person name="Hwang J."/>
            <person name="Ikeo K."/>
            <person name="Nishimiya-Fujisawa C."/>
            <person name="Ogura A."/>
            <person name="Takahashi T."/>
            <person name="Steinmetz P.R."/>
            <person name="Zhang X."/>
            <person name="Aufschnaiter R."/>
            <person name="Eder M.K."/>
            <person name="Gorny A.K."/>
            <person name="Salvenmoser W."/>
            <person name="Heimberg A.M."/>
            <person name="Wheeler B.M."/>
            <person name="Peterson K.J."/>
            <person name="Boettger A."/>
            <person name="Tischler P."/>
            <person name="Wolf A."/>
            <person name="Gojobori T."/>
            <person name="Remington K.A."/>
            <person name="Strausberg R.L."/>
            <person name="Venter J."/>
            <person name="Technau U."/>
            <person name="Hobmayer B."/>
            <person name="Bosch T.C."/>
            <person name="Holstein T.W."/>
            <person name="Fujisawa T."/>
            <person name="Bode H.R."/>
            <person name="David C.N."/>
            <person name="Rokhsar D.S."/>
            <person name="Steele R.E."/>
        </authorList>
    </citation>
    <scope>NUCLEOTIDE SEQUENCE</scope>
</reference>
<dbReference type="EMBL" id="FN543104">
    <property type="protein sequence ID" value="CBA29945.1"/>
    <property type="molecule type" value="Genomic_DNA"/>
</dbReference>